<protein>
    <submittedName>
        <fullName evidence="1">Uncharacterized protein</fullName>
    </submittedName>
</protein>
<evidence type="ECO:0000313" key="1">
    <source>
        <dbReference type="EMBL" id="GAL24747.1"/>
    </source>
</evidence>
<accession>A0ABQ0J7K8</accession>
<gene>
    <name evidence="1" type="ORF">JCM19239_7347</name>
</gene>
<comment type="caution">
    <text evidence="1">The sequence shown here is derived from an EMBL/GenBank/DDBJ whole genome shotgun (WGS) entry which is preliminary data.</text>
</comment>
<keyword evidence="2" id="KW-1185">Reference proteome</keyword>
<organism evidence="1 2">
    <name type="scientific">Vibrio variabilis</name>
    <dbReference type="NCBI Taxonomy" id="990271"/>
    <lineage>
        <taxon>Bacteria</taxon>
        <taxon>Pseudomonadati</taxon>
        <taxon>Pseudomonadota</taxon>
        <taxon>Gammaproteobacteria</taxon>
        <taxon>Vibrionales</taxon>
        <taxon>Vibrionaceae</taxon>
        <taxon>Vibrio</taxon>
    </lineage>
</organism>
<dbReference type="Proteomes" id="UP000029223">
    <property type="component" value="Unassembled WGS sequence"/>
</dbReference>
<reference evidence="2" key="2">
    <citation type="submission" date="2014-09" db="EMBL/GenBank/DDBJ databases">
        <authorList>
            <consortium name="NBRP consortium"/>
            <person name="Sawabe T."/>
            <person name="Meirelles P."/>
            <person name="Nakanishi M."/>
            <person name="Sayaka M."/>
            <person name="Hattori M."/>
            <person name="Ohkuma M."/>
        </authorList>
    </citation>
    <scope>NUCLEOTIDE SEQUENCE [LARGE SCALE GENOMIC DNA]</scope>
    <source>
        <strain evidence="2">JCM 19239</strain>
    </source>
</reference>
<reference evidence="2" key="1">
    <citation type="submission" date="2014-09" db="EMBL/GenBank/DDBJ databases">
        <title>Vibrio variabilis JCM 19239. (C206) whole genome shotgun sequence.</title>
        <authorList>
            <person name="Sawabe T."/>
            <person name="Meirelles P."/>
            <person name="Nakanishi M."/>
            <person name="Sayaka M."/>
            <person name="Hattori M."/>
            <person name="Ohkuma M."/>
        </authorList>
    </citation>
    <scope>NUCLEOTIDE SEQUENCE [LARGE SCALE GENOMIC DNA]</scope>
    <source>
        <strain evidence="2">JCM 19239</strain>
    </source>
</reference>
<evidence type="ECO:0000313" key="2">
    <source>
        <dbReference type="Proteomes" id="UP000029223"/>
    </source>
</evidence>
<dbReference type="EMBL" id="BBMS01000005">
    <property type="protein sequence ID" value="GAL24747.1"/>
    <property type="molecule type" value="Genomic_DNA"/>
</dbReference>
<name>A0ABQ0J7K8_9VIBR</name>
<proteinExistence type="predicted"/>
<sequence length="43" mass="5079">MKTYTLQDQTHAFIEASPQKFYFNGEWHASQQTIDVIDLLPHQ</sequence>